<dbReference type="Pfam" id="PF09586">
    <property type="entry name" value="YfhO"/>
    <property type="match status" value="1"/>
</dbReference>
<sequence length="832" mass="92205">MNNSWLKNALPHVVAILVFLIVSALFCKPVMDGKTLDQHDTGVIGWRGSAQNAYEVKEKTGKLPLWNTNVFSGMPNYQIAMEGRSAIPVDLNKVIGLWLPKPMNFFFIACVCFYILCVILRFNPMVGIFGALAFAYSTYNPLIVSAGHETKMMAIAYMPLLLGGLLLIFNKRYWIGLALATLGAVFELMANHPQIAYYFFLIAGAVTIGYIIIWIKNKDFKHFAISVALSAVAALVALGCYSLAYLTTTEYARYTMRGGKSVEIQGNEVKATSTQGLDTDYAMQYSMSKVEPIIMLMPKAVGGSSGTPLKEDSKVVEKLVETGVPEMQAAQFASQLPAYWGGMVPPDYSGGPAYIGAIIFILAIIGFVVVRGPVKWTILAVTILSVLMSWGKYFLGFNQFLLDHLPLYNKFRAPSMALVICQLTLPLMAVLAVHTLFFAKDARQQLTLQFKNILYTLGGITAVLLLLYIGQSYGSGFDQQIMQMQLDPNGGDRLNRAIVAGLKADRQSMFGGQVLRSVVFMAIVLGVIFACMKNWLRPVVGVALLAVVTLLDLWVIDKQYFSDDHYVYKDDVQVQVTPTAIDQEILKDKDPHYRVYDVAGMNSNRVSYFHRSALGYHPAKLRLYQDVIERYFSGTPNEQLLNALDVRYIISRDQQGQEVLIPNSNAYGAAWFVKAIKTVSDDVEELQAIGITNLKDTAVVQQKNIPAGLQISADSTATVKLVKYTNDEIEYEAESATGGLIVLSEVYYPAGWNAYINGKPADIIRTNYVLRGLVVPQGKHQIKLVFEPTSFKKGDNISYLSSWLLIIIVLGGCFLQWKTDKKHPKADVTIGE</sequence>
<dbReference type="InterPro" id="IPR018580">
    <property type="entry name" value="Uncharacterised_YfhO"/>
</dbReference>
<gene>
    <name evidence="2" type="ORF">V2H41_01290</name>
</gene>
<evidence type="ECO:0000313" key="3">
    <source>
        <dbReference type="Proteomes" id="UP001357452"/>
    </source>
</evidence>
<accession>A0ABU7RD92</accession>
<feature type="transmembrane region" description="Helical" evidence="1">
    <location>
        <begin position="195"/>
        <end position="215"/>
    </location>
</feature>
<keyword evidence="1" id="KW-0812">Transmembrane</keyword>
<feature type="transmembrane region" description="Helical" evidence="1">
    <location>
        <begin position="450"/>
        <end position="469"/>
    </location>
</feature>
<feature type="transmembrane region" description="Helical" evidence="1">
    <location>
        <begin position="353"/>
        <end position="370"/>
    </location>
</feature>
<protein>
    <submittedName>
        <fullName evidence="2">YfhO family protein</fullName>
    </submittedName>
</protein>
<keyword evidence="3" id="KW-1185">Reference proteome</keyword>
<feature type="transmembrane region" description="Helical" evidence="1">
    <location>
        <begin position="377"/>
        <end position="395"/>
    </location>
</feature>
<keyword evidence="1" id="KW-0472">Membrane</keyword>
<dbReference type="RefSeq" id="WP_330973302.1">
    <property type="nucleotide sequence ID" value="NZ_JAZGLY010000001.1"/>
</dbReference>
<feature type="transmembrane region" description="Helical" evidence="1">
    <location>
        <begin position="797"/>
        <end position="815"/>
    </location>
</feature>
<keyword evidence="1" id="KW-1133">Transmembrane helix</keyword>
<feature type="transmembrane region" description="Helical" evidence="1">
    <location>
        <begin position="154"/>
        <end position="175"/>
    </location>
</feature>
<feature type="transmembrane region" description="Helical" evidence="1">
    <location>
        <begin position="415"/>
        <end position="438"/>
    </location>
</feature>
<organism evidence="2 3">
    <name type="scientific">Niabella digestorum</name>
    <dbReference type="NCBI Taxonomy" id="3117701"/>
    <lineage>
        <taxon>Bacteria</taxon>
        <taxon>Pseudomonadati</taxon>
        <taxon>Bacteroidota</taxon>
        <taxon>Chitinophagia</taxon>
        <taxon>Chitinophagales</taxon>
        <taxon>Chitinophagaceae</taxon>
        <taxon>Niabella</taxon>
    </lineage>
</organism>
<reference evidence="2 3" key="1">
    <citation type="submission" date="2024-01" db="EMBL/GenBank/DDBJ databases">
        <title>Niabella digestum sp. nov., isolated from waste digestion system.</title>
        <authorList>
            <person name="Zhang L."/>
        </authorList>
    </citation>
    <scope>NUCLEOTIDE SEQUENCE [LARGE SCALE GENOMIC DNA]</scope>
    <source>
        <strain evidence="2 3">A18</strain>
    </source>
</reference>
<feature type="transmembrane region" description="Helical" evidence="1">
    <location>
        <begin position="103"/>
        <end position="122"/>
    </location>
</feature>
<dbReference type="EMBL" id="JAZGLY010000001">
    <property type="protein sequence ID" value="MEE6185896.1"/>
    <property type="molecule type" value="Genomic_DNA"/>
</dbReference>
<feature type="transmembrane region" description="Helical" evidence="1">
    <location>
        <begin position="227"/>
        <end position="246"/>
    </location>
</feature>
<name>A0ABU7RD92_9BACT</name>
<feature type="transmembrane region" description="Helical" evidence="1">
    <location>
        <begin position="539"/>
        <end position="556"/>
    </location>
</feature>
<proteinExistence type="predicted"/>
<evidence type="ECO:0000256" key="1">
    <source>
        <dbReference type="SAM" id="Phobius"/>
    </source>
</evidence>
<dbReference type="PANTHER" id="PTHR38454:SF1">
    <property type="entry name" value="INTEGRAL MEMBRANE PROTEIN"/>
    <property type="match status" value="1"/>
</dbReference>
<dbReference type="Proteomes" id="UP001357452">
    <property type="component" value="Unassembled WGS sequence"/>
</dbReference>
<evidence type="ECO:0000313" key="2">
    <source>
        <dbReference type="EMBL" id="MEE6185896.1"/>
    </source>
</evidence>
<feature type="transmembrane region" description="Helical" evidence="1">
    <location>
        <begin position="514"/>
        <end position="532"/>
    </location>
</feature>
<dbReference type="PANTHER" id="PTHR38454">
    <property type="entry name" value="INTEGRAL MEMBRANE PROTEIN-RELATED"/>
    <property type="match status" value="1"/>
</dbReference>
<feature type="transmembrane region" description="Helical" evidence="1">
    <location>
        <begin position="128"/>
        <end position="147"/>
    </location>
</feature>
<feature type="transmembrane region" description="Helical" evidence="1">
    <location>
        <begin position="12"/>
        <end position="31"/>
    </location>
</feature>
<comment type="caution">
    <text evidence="2">The sequence shown here is derived from an EMBL/GenBank/DDBJ whole genome shotgun (WGS) entry which is preliminary data.</text>
</comment>